<keyword evidence="2" id="KW-0472">Membrane</keyword>
<reference evidence="3" key="1">
    <citation type="submission" date="2021-02" db="EMBL/GenBank/DDBJ databases">
        <authorList>
            <person name="Dougan E. K."/>
            <person name="Rhodes N."/>
            <person name="Thang M."/>
            <person name="Chan C."/>
        </authorList>
    </citation>
    <scope>NUCLEOTIDE SEQUENCE</scope>
</reference>
<feature type="region of interest" description="Disordered" evidence="1">
    <location>
        <begin position="380"/>
        <end position="406"/>
    </location>
</feature>
<keyword evidence="4" id="KW-1185">Reference proteome</keyword>
<dbReference type="EMBL" id="CAJNNV010018107">
    <property type="protein sequence ID" value="CAE8605639.1"/>
    <property type="molecule type" value="Genomic_DNA"/>
</dbReference>
<feature type="compositionally biased region" description="Low complexity" evidence="1">
    <location>
        <begin position="380"/>
        <end position="397"/>
    </location>
</feature>
<evidence type="ECO:0000256" key="1">
    <source>
        <dbReference type="SAM" id="MobiDB-lite"/>
    </source>
</evidence>
<evidence type="ECO:0000256" key="2">
    <source>
        <dbReference type="SAM" id="Phobius"/>
    </source>
</evidence>
<dbReference type="OrthoDB" id="438736at2759"/>
<accession>A0A813EXY7</accession>
<dbReference type="AlphaFoldDB" id="A0A813EXY7"/>
<organism evidence="3 4">
    <name type="scientific">Polarella glacialis</name>
    <name type="common">Dinoflagellate</name>
    <dbReference type="NCBI Taxonomy" id="89957"/>
    <lineage>
        <taxon>Eukaryota</taxon>
        <taxon>Sar</taxon>
        <taxon>Alveolata</taxon>
        <taxon>Dinophyceae</taxon>
        <taxon>Suessiales</taxon>
        <taxon>Suessiaceae</taxon>
        <taxon>Polarella</taxon>
    </lineage>
</organism>
<feature type="compositionally biased region" description="Low complexity" evidence="1">
    <location>
        <begin position="497"/>
        <end position="524"/>
    </location>
</feature>
<name>A0A813EXY7_POLGL</name>
<evidence type="ECO:0000313" key="4">
    <source>
        <dbReference type="Proteomes" id="UP000654075"/>
    </source>
</evidence>
<dbReference type="Proteomes" id="UP000654075">
    <property type="component" value="Unassembled WGS sequence"/>
</dbReference>
<feature type="region of interest" description="Disordered" evidence="1">
    <location>
        <begin position="456"/>
        <end position="524"/>
    </location>
</feature>
<feature type="non-terminal residue" evidence="3">
    <location>
        <position position="524"/>
    </location>
</feature>
<sequence length="524" mass="56082">MDKVNSFLAKSRGFQSSGIFRVIREKDFLVIWFLQFAVFLFLMLCYTFGFMMLPKMCILLSAHFLMGAGMLWSLQKKAPVFLPLSLLMPFAVLAGSVLGLYTYDVYACFPMFYQNARIYTDVVPSQPSAAVADAGKIMFSPASFVDRNQSVSFVTERGSTFCVAPVRDASMPPKIEFWAVGLDCCNAEGGFWCDDSTDPKADGGAIVFDNTGIFSSSRYDEYSLARKKAEATFRLVSTEQPVYVRWVKSDNLDFLSHEYRNKAILCLFGWAFLYSSLSGGTAASLNGPFDTTPCTRYSITILRNKSDQQHATGAANGNSIQYGAQQQPAFGSYPPGGAYGQQAAYGQMPYGQGYGQAGGQPGGGYGQAAYPQGTAQVDSAGAAGVAGSQQGMTQQQQWPAGGQWDQSQAMGQYGQAGYGQQPYAQAQQWGMAPAPCGACGTYVPVPVVAGAGVVQGGGSSSSTVPAGSGPANLNANAQEFVPGGPAPSQPSQPQPQPQQSQQFPQQPQQQGQPQPVQMTSQQQQ</sequence>
<keyword evidence="2" id="KW-0812">Transmembrane</keyword>
<keyword evidence="2" id="KW-1133">Transmembrane helix</keyword>
<feature type="transmembrane region" description="Helical" evidence="2">
    <location>
        <begin position="80"/>
        <end position="103"/>
    </location>
</feature>
<protein>
    <submittedName>
        <fullName evidence="3">Uncharacterized protein</fullName>
    </submittedName>
</protein>
<gene>
    <name evidence="3" type="ORF">PGLA1383_LOCUS23746</name>
</gene>
<feature type="transmembrane region" description="Helical" evidence="2">
    <location>
        <begin position="29"/>
        <end position="49"/>
    </location>
</feature>
<evidence type="ECO:0000313" key="3">
    <source>
        <dbReference type="EMBL" id="CAE8605639.1"/>
    </source>
</evidence>
<proteinExistence type="predicted"/>
<feature type="transmembrane region" description="Helical" evidence="2">
    <location>
        <begin position="56"/>
        <end position="74"/>
    </location>
</feature>
<feature type="compositionally biased region" description="Pro residues" evidence="1">
    <location>
        <begin position="484"/>
        <end position="496"/>
    </location>
</feature>
<comment type="caution">
    <text evidence="3">The sequence shown here is derived from an EMBL/GenBank/DDBJ whole genome shotgun (WGS) entry which is preliminary data.</text>
</comment>